<dbReference type="OMA" id="CNSNACY"/>
<dbReference type="STRING" id="4097.A0A1S4DRF5"/>
<dbReference type="RefSeq" id="XP_016515714.1">
    <property type="nucleotide sequence ID" value="XM_016660228.1"/>
</dbReference>
<dbReference type="InterPro" id="IPR021109">
    <property type="entry name" value="Peptidase_aspartic_dom_sf"/>
</dbReference>
<dbReference type="PaxDb" id="4097-A0A1S4DRF5"/>
<gene>
    <name evidence="8" type="primary">LOC107832388</name>
</gene>
<dbReference type="Pfam" id="PF14543">
    <property type="entry name" value="TAXi_N"/>
    <property type="match status" value="1"/>
</dbReference>
<reference evidence="8" key="2">
    <citation type="submission" date="2025-08" db="UniProtKB">
        <authorList>
            <consortium name="RefSeq"/>
        </authorList>
    </citation>
    <scope>IDENTIFICATION</scope>
    <source>
        <tissue evidence="8">Leaf</tissue>
    </source>
</reference>
<accession>A0A1S4DRF5</accession>
<dbReference type="RefSeq" id="XP_016515714.1">
    <property type="nucleotide sequence ID" value="XM_016660228.2"/>
</dbReference>
<keyword evidence="7" id="KW-1185">Reference proteome</keyword>
<evidence type="ECO:0000256" key="2">
    <source>
        <dbReference type="ARBA" id="ARBA00007447"/>
    </source>
</evidence>
<dbReference type="CDD" id="cd05489">
    <property type="entry name" value="xylanase_inhibitor_I_like"/>
    <property type="match status" value="1"/>
</dbReference>
<proteinExistence type="inferred from homology"/>
<dbReference type="GO" id="GO:0004190">
    <property type="term" value="F:aspartic-type endopeptidase activity"/>
    <property type="evidence" value="ECO:0007669"/>
    <property type="project" value="InterPro"/>
</dbReference>
<organism evidence="7 8">
    <name type="scientific">Nicotiana tabacum</name>
    <name type="common">Common tobacco</name>
    <dbReference type="NCBI Taxonomy" id="4097"/>
    <lineage>
        <taxon>Eukaryota</taxon>
        <taxon>Viridiplantae</taxon>
        <taxon>Streptophyta</taxon>
        <taxon>Embryophyta</taxon>
        <taxon>Tracheophyta</taxon>
        <taxon>Spermatophyta</taxon>
        <taxon>Magnoliopsida</taxon>
        <taxon>eudicotyledons</taxon>
        <taxon>Gunneridae</taxon>
        <taxon>Pentapetalae</taxon>
        <taxon>asterids</taxon>
        <taxon>lamiids</taxon>
        <taxon>Solanales</taxon>
        <taxon>Solanaceae</taxon>
        <taxon>Nicotianoideae</taxon>
        <taxon>Nicotianeae</taxon>
        <taxon>Nicotiana</taxon>
    </lineage>
</organism>
<sequence length="438" mass="48098">MSSSSYCLLHLCFLLIISSITCLAQTTTSHPKTLFLAVKKDPSTLQYITKIHQRTPLVPLKLAIHLGGESLWVDCEQDYESSTYKPARCNSRQCNLARSTACGSCHTGTGTRPGCNSNACYNVVENPIIDTIYTGGEIAGDVLSIVSVNGTFPGPVATMSSFIFSCSPSYLTRSLGKDVKGMIGFGQQSPVSLATQFASAFRFSRKFAICLSSTKELDVNGIIYIGQSPYLFSPGYDASRDLIYTPIITYSPSIFINRPSSEYYIQVSSIKINGKTLPLNKTLLSLDKSGYGGTRISTTVPYTVLETSIYNAVTKAFVKEMPKEVRSVLAVQPFTTCFNSRDIGMSRLGYNAPEINFVLHKQNVHWKITGANSLVEVSGDVICLAFVEERRQESGQSIIIGGFQMQDNLIEFDLSKKRIGFSNSLFFRQTMCSNQGFA</sequence>
<dbReference type="Pfam" id="PF14541">
    <property type="entry name" value="TAXi_C"/>
    <property type="match status" value="1"/>
</dbReference>
<evidence type="ECO:0000313" key="8">
    <source>
        <dbReference type="RefSeq" id="XP_016515714.1"/>
    </source>
</evidence>
<reference evidence="7" key="1">
    <citation type="journal article" date="2014" name="Nat. Commun.">
        <title>The tobacco genome sequence and its comparison with those of tomato and potato.</title>
        <authorList>
            <person name="Sierro N."/>
            <person name="Battey J.N."/>
            <person name="Ouadi S."/>
            <person name="Bakaher N."/>
            <person name="Bovet L."/>
            <person name="Willig A."/>
            <person name="Goepfert S."/>
            <person name="Peitsch M.C."/>
            <person name="Ivanov N.V."/>
        </authorList>
    </citation>
    <scope>NUCLEOTIDE SEQUENCE [LARGE SCALE GENOMIC DNA]</scope>
</reference>
<dbReference type="InterPro" id="IPR033868">
    <property type="entry name" value="Xylanase_inhibitor_I-like"/>
</dbReference>
<dbReference type="SUPFAM" id="SSF50630">
    <property type="entry name" value="Acid proteases"/>
    <property type="match status" value="1"/>
</dbReference>
<dbReference type="FunFam" id="2.40.70.10:FF:000041">
    <property type="entry name" value="Basic 7S globulin"/>
    <property type="match status" value="1"/>
</dbReference>
<feature type="domain" description="Peptidase A1" evidence="6">
    <location>
        <begin position="47"/>
        <end position="422"/>
    </location>
</feature>
<evidence type="ECO:0000256" key="1">
    <source>
        <dbReference type="ARBA" id="ARBA00004239"/>
    </source>
</evidence>
<dbReference type="Gene3D" id="2.40.70.10">
    <property type="entry name" value="Acid Proteases"/>
    <property type="match status" value="2"/>
</dbReference>
<dbReference type="GO" id="GO:0005576">
    <property type="term" value="C:extracellular region"/>
    <property type="evidence" value="ECO:0007669"/>
    <property type="project" value="UniProtKB-SubCell"/>
</dbReference>
<dbReference type="OrthoDB" id="1215751at2759"/>
<keyword evidence="3" id="KW-0964">Secreted</keyword>
<dbReference type="InterPro" id="IPR001461">
    <property type="entry name" value="Aspartic_peptidase_A1"/>
</dbReference>
<dbReference type="InterPro" id="IPR032799">
    <property type="entry name" value="TAXi_C"/>
</dbReference>
<feature type="chain" id="PRO_5010168431" evidence="5">
    <location>
        <begin position="25"/>
        <end position="438"/>
    </location>
</feature>
<evidence type="ECO:0000313" key="7">
    <source>
        <dbReference type="Proteomes" id="UP000790787"/>
    </source>
</evidence>
<dbReference type="GeneID" id="107832388"/>
<dbReference type="PANTHER" id="PTHR47965">
    <property type="entry name" value="ASPARTYL PROTEASE-RELATED"/>
    <property type="match status" value="1"/>
</dbReference>
<dbReference type="AlphaFoldDB" id="A0A1S4DRF5"/>
<comment type="similarity">
    <text evidence="2">Belongs to the peptidase A1 family.</text>
</comment>
<protein>
    <submittedName>
        <fullName evidence="8">Aspartic proteinase GIP2</fullName>
    </submittedName>
    <submittedName>
        <fullName evidence="8">Basic 7S globulin-like</fullName>
    </submittedName>
</protein>
<evidence type="ECO:0000256" key="4">
    <source>
        <dbReference type="ARBA" id="ARBA00022729"/>
    </source>
</evidence>
<dbReference type="FunFam" id="2.40.70.10:FF:000045">
    <property type="entry name" value="Basic 7S globulin"/>
    <property type="match status" value="1"/>
</dbReference>
<dbReference type="KEGG" id="nta:107832388"/>
<dbReference type="InterPro" id="IPR033121">
    <property type="entry name" value="PEPTIDASE_A1"/>
</dbReference>
<evidence type="ECO:0000256" key="5">
    <source>
        <dbReference type="SAM" id="SignalP"/>
    </source>
</evidence>
<evidence type="ECO:0000259" key="6">
    <source>
        <dbReference type="PROSITE" id="PS51767"/>
    </source>
</evidence>
<dbReference type="Proteomes" id="UP000790787">
    <property type="component" value="Chromosome 23"/>
</dbReference>
<dbReference type="PROSITE" id="PS51767">
    <property type="entry name" value="PEPTIDASE_A1"/>
    <property type="match status" value="1"/>
</dbReference>
<dbReference type="GO" id="GO:0006508">
    <property type="term" value="P:proteolysis"/>
    <property type="evidence" value="ECO:0007669"/>
    <property type="project" value="InterPro"/>
</dbReference>
<evidence type="ECO:0000256" key="3">
    <source>
        <dbReference type="ARBA" id="ARBA00022525"/>
    </source>
</evidence>
<name>A0A1S4DRF5_TOBAC</name>
<dbReference type="InterPro" id="IPR032861">
    <property type="entry name" value="TAXi_N"/>
</dbReference>
<dbReference type="SMR" id="A0A1S4DRF5"/>
<feature type="signal peptide" evidence="5">
    <location>
        <begin position="1"/>
        <end position="24"/>
    </location>
</feature>
<dbReference type="PANTHER" id="PTHR47965:SF5">
    <property type="entry name" value="BASIC 7S GLOBULIN-LIKE"/>
    <property type="match status" value="1"/>
</dbReference>
<comment type="subcellular location">
    <subcellularLocation>
        <location evidence="1">Secreted</location>
        <location evidence="1">Extracellular space</location>
    </subcellularLocation>
</comment>
<keyword evidence="4 5" id="KW-0732">Signal</keyword>